<protein>
    <recommendedName>
        <fullName evidence="1">Glutaminase A central domain-containing protein</fullName>
    </recommendedName>
</protein>
<dbReference type="Pfam" id="PF16335">
    <property type="entry name" value="GtaA_6_Hairpin"/>
    <property type="match status" value="1"/>
</dbReference>
<organism evidence="2 3">
    <name type="scientific">Lepidopterella palustris CBS 459.81</name>
    <dbReference type="NCBI Taxonomy" id="1314670"/>
    <lineage>
        <taxon>Eukaryota</taxon>
        <taxon>Fungi</taxon>
        <taxon>Dikarya</taxon>
        <taxon>Ascomycota</taxon>
        <taxon>Pezizomycotina</taxon>
        <taxon>Dothideomycetes</taxon>
        <taxon>Pleosporomycetidae</taxon>
        <taxon>Mytilinidiales</taxon>
        <taxon>Argynnaceae</taxon>
        <taxon>Lepidopterella</taxon>
    </lineage>
</organism>
<keyword evidence="3" id="KW-1185">Reference proteome</keyword>
<dbReference type="InterPro" id="IPR032514">
    <property type="entry name" value="GtaA_central"/>
</dbReference>
<gene>
    <name evidence="2" type="ORF">K432DRAFT_392821</name>
</gene>
<dbReference type="PANTHER" id="PTHR31987:SF14">
    <property type="entry name" value="PUTATIVE (AFU_ORTHOLOGUE AFUA_6G09910)-RELATED"/>
    <property type="match status" value="1"/>
</dbReference>
<dbReference type="Proteomes" id="UP000250266">
    <property type="component" value="Unassembled WGS sequence"/>
</dbReference>
<dbReference type="EMBL" id="KV744949">
    <property type="protein sequence ID" value="OCK80694.1"/>
    <property type="molecule type" value="Genomic_DNA"/>
</dbReference>
<feature type="domain" description="Glutaminase A central" evidence="1">
    <location>
        <begin position="11"/>
        <end position="188"/>
    </location>
</feature>
<evidence type="ECO:0000313" key="3">
    <source>
        <dbReference type="Proteomes" id="UP000250266"/>
    </source>
</evidence>
<dbReference type="OrthoDB" id="3918848at2759"/>
<dbReference type="InterPro" id="IPR052743">
    <property type="entry name" value="Glutaminase_GtaA"/>
</dbReference>
<accession>A0A8E2EBG4</accession>
<name>A0A8E2EBG4_9PEZI</name>
<dbReference type="PANTHER" id="PTHR31987">
    <property type="entry name" value="GLUTAMINASE A-RELATED"/>
    <property type="match status" value="1"/>
</dbReference>
<dbReference type="AlphaFoldDB" id="A0A8E2EBG4"/>
<evidence type="ECO:0000313" key="2">
    <source>
        <dbReference type="EMBL" id="OCK80694.1"/>
    </source>
</evidence>
<reference evidence="2 3" key="1">
    <citation type="journal article" date="2016" name="Nat. Commun.">
        <title>Ectomycorrhizal ecology is imprinted in the genome of the dominant symbiotic fungus Cenococcum geophilum.</title>
        <authorList>
            <consortium name="DOE Joint Genome Institute"/>
            <person name="Peter M."/>
            <person name="Kohler A."/>
            <person name="Ohm R.A."/>
            <person name="Kuo A."/>
            <person name="Krutzmann J."/>
            <person name="Morin E."/>
            <person name="Arend M."/>
            <person name="Barry K.W."/>
            <person name="Binder M."/>
            <person name="Choi C."/>
            <person name="Clum A."/>
            <person name="Copeland A."/>
            <person name="Grisel N."/>
            <person name="Haridas S."/>
            <person name="Kipfer T."/>
            <person name="LaButti K."/>
            <person name="Lindquist E."/>
            <person name="Lipzen A."/>
            <person name="Maire R."/>
            <person name="Meier B."/>
            <person name="Mihaltcheva S."/>
            <person name="Molinier V."/>
            <person name="Murat C."/>
            <person name="Poggeler S."/>
            <person name="Quandt C.A."/>
            <person name="Sperisen C."/>
            <person name="Tritt A."/>
            <person name="Tisserant E."/>
            <person name="Crous P.W."/>
            <person name="Henrissat B."/>
            <person name="Nehls U."/>
            <person name="Egli S."/>
            <person name="Spatafora J.W."/>
            <person name="Grigoriev I.V."/>
            <person name="Martin F.M."/>
        </authorList>
    </citation>
    <scope>NUCLEOTIDE SEQUENCE [LARGE SCALE GENOMIC DNA]</scope>
    <source>
        <strain evidence="2 3">CBS 459.81</strain>
    </source>
</reference>
<proteinExistence type="predicted"/>
<sequence>MPPGGANPSNTNDILAFMKERSSNGDITALDVMLSAILLFYVVSPEYIRLLLEPEPQYLSTEGPNQAFPVHDRGTHPNVLDHDNDNGEPMPVEENSVLLTASLWRTNATGNAPWSGPAGTYTPLLKKYADLSVESNGLHIPSQRSTVDGLGPMAGKTNLAITSMVALNTFSVLSGNSSHSKRGLYYASQLYNSTGGLGQVLVQPYPISHYKPETCMIMSTSASLLPGIFTPSSFSASALSL</sequence>
<evidence type="ECO:0000259" key="1">
    <source>
        <dbReference type="Pfam" id="PF16335"/>
    </source>
</evidence>